<gene>
    <name evidence="1" type="ORF">C4B68_39840</name>
</gene>
<reference evidence="1 2" key="1">
    <citation type="submission" date="2018-02" db="EMBL/GenBank/DDBJ databases">
        <title>Complete genome sequence of Streptomyces dengpaensis, the producer of angucyclines.</title>
        <authorList>
            <person name="Yumei L."/>
        </authorList>
    </citation>
    <scope>NUCLEOTIDE SEQUENCE [LARGE SCALE GENOMIC DNA]</scope>
    <source>
        <strain evidence="1 2">XZHG99</strain>
    </source>
</reference>
<proteinExistence type="predicted"/>
<keyword evidence="2" id="KW-1185">Reference proteome</keyword>
<organism evidence="1 2">
    <name type="scientific">Streptomyces dengpaensis</name>
    <dbReference type="NCBI Taxonomy" id="2049881"/>
    <lineage>
        <taxon>Bacteria</taxon>
        <taxon>Bacillati</taxon>
        <taxon>Actinomycetota</taxon>
        <taxon>Actinomycetes</taxon>
        <taxon>Kitasatosporales</taxon>
        <taxon>Streptomycetaceae</taxon>
        <taxon>Streptomyces</taxon>
    </lineage>
</organism>
<protein>
    <recommendedName>
        <fullName evidence="3">GATA-type domain-containing protein</fullName>
    </recommendedName>
</protein>
<dbReference type="Proteomes" id="UP000238413">
    <property type="component" value="Chromosome"/>
</dbReference>
<evidence type="ECO:0000313" key="1">
    <source>
        <dbReference type="EMBL" id="AVH60873.1"/>
    </source>
</evidence>
<sequence length="105" mass="11807">MLERLHEHIHAIAPDHRLVDLTEKLGGLRLRVENPAGAVDTLRPLIASAQAEAMRTCEFCGVPGRIRTRNDSPMGWRKTVCDTCHSSWSTHRLMIVRGVVRTRNG</sequence>
<dbReference type="EMBL" id="CP026652">
    <property type="protein sequence ID" value="AVH60873.1"/>
    <property type="molecule type" value="Genomic_DNA"/>
</dbReference>
<accession>A0ABN5ICH7</accession>
<evidence type="ECO:0008006" key="3">
    <source>
        <dbReference type="Google" id="ProtNLM"/>
    </source>
</evidence>
<evidence type="ECO:0000313" key="2">
    <source>
        <dbReference type="Proteomes" id="UP000238413"/>
    </source>
</evidence>
<name>A0ABN5ICH7_9ACTN</name>